<protein>
    <submittedName>
        <fullName evidence="5">WD repeat protein</fullName>
    </submittedName>
</protein>
<dbReference type="Gene3D" id="2.130.10.10">
    <property type="entry name" value="YVTN repeat-like/Quinoprotein amine dehydrogenase"/>
    <property type="match status" value="2"/>
</dbReference>
<organism evidence="5 6">
    <name type="scientific">Rhizodiscina lignyota</name>
    <dbReference type="NCBI Taxonomy" id="1504668"/>
    <lineage>
        <taxon>Eukaryota</taxon>
        <taxon>Fungi</taxon>
        <taxon>Dikarya</taxon>
        <taxon>Ascomycota</taxon>
        <taxon>Pezizomycotina</taxon>
        <taxon>Dothideomycetes</taxon>
        <taxon>Pleosporomycetidae</taxon>
        <taxon>Aulographales</taxon>
        <taxon>Rhizodiscinaceae</taxon>
        <taxon>Rhizodiscina</taxon>
    </lineage>
</organism>
<dbReference type="OrthoDB" id="6262491at2759"/>
<keyword evidence="1" id="KW-0963">Cytoplasm</keyword>
<dbReference type="SMART" id="SM00320">
    <property type="entry name" value="WD40"/>
    <property type="match status" value="6"/>
</dbReference>
<dbReference type="Pfam" id="PF00400">
    <property type="entry name" value="WD40"/>
    <property type="match status" value="4"/>
</dbReference>
<dbReference type="GO" id="GO:0043161">
    <property type="term" value="P:proteasome-mediated ubiquitin-dependent protein catabolic process"/>
    <property type="evidence" value="ECO:0007669"/>
    <property type="project" value="TreeGrafter"/>
</dbReference>
<evidence type="ECO:0000256" key="4">
    <source>
        <dbReference type="PROSITE-ProRule" id="PRU00221"/>
    </source>
</evidence>
<gene>
    <name evidence="5" type="ORF">NA57DRAFT_66415</name>
</gene>
<dbReference type="SUPFAM" id="SSF50978">
    <property type="entry name" value="WD40 repeat-like"/>
    <property type="match status" value="1"/>
</dbReference>
<accession>A0A9P4IEN7</accession>
<dbReference type="AlphaFoldDB" id="A0A9P4IEN7"/>
<dbReference type="PANTHER" id="PTHR19849:SF0">
    <property type="entry name" value="PHOSPHOLIPASE A-2-ACTIVATING PROTEIN"/>
    <property type="match status" value="1"/>
</dbReference>
<evidence type="ECO:0000313" key="6">
    <source>
        <dbReference type="Proteomes" id="UP000799772"/>
    </source>
</evidence>
<keyword evidence="6" id="KW-1185">Reference proteome</keyword>
<dbReference type="FunFam" id="2.130.10.10:FF:001196">
    <property type="entry name" value="WD repeat protein (AFU_orthologue AFUA_1G12380)"/>
    <property type="match status" value="1"/>
</dbReference>
<dbReference type="GO" id="GO:0005634">
    <property type="term" value="C:nucleus"/>
    <property type="evidence" value="ECO:0007669"/>
    <property type="project" value="TreeGrafter"/>
</dbReference>
<sequence>MSKATDPRHFFQTTNAINISERKATKSKNTHGNPIKLRSKILACASDPHDGGRVYVAQAGGIIENVALESGEITATYAGPNAPVTCLAVSQTHVFGGCWDKTIYSWPISSSSVSPIRPDRIFSAGHTDFVKALLYVPLANKELLISGGADAAITVWDAQKGEKLHVLKEHGRGVQALTLDPLSTSAEGVSIFSADSSREIRRWRLTGASASEVDVSGNNDLSAETECQPLVAHETSVYALRFDADGDMWTASADKTAKCLVRERGWAADTELVHPDFVRDIAIDEDGGWIVTACRDEEVRLWERASGKLFHTFSGHFEEVTGLLLVGRTVVTVSIDATIRKWSLKPDDLKKAREETKAQELGNAQVEEAISTSMLTEEEERELAELMDEDD</sequence>
<dbReference type="InterPro" id="IPR015943">
    <property type="entry name" value="WD40/YVTN_repeat-like_dom_sf"/>
</dbReference>
<evidence type="ECO:0000256" key="1">
    <source>
        <dbReference type="ARBA" id="ARBA00022490"/>
    </source>
</evidence>
<dbReference type="PROSITE" id="PS50082">
    <property type="entry name" value="WD_REPEATS_2"/>
    <property type="match status" value="2"/>
</dbReference>
<comment type="caution">
    <text evidence="5">The sequence shown here is derived from an EMBL/GenBank/DDBJ whole genome shotgun (WGS) entry which is preliminary data.</text>
</comment>
<dbReference type="GO" id="GO:0005737">
    <property type="term" value="C:cytoplasm"/>
    <property type="evidence" value="ECO:0007669"/>
    <property type="project" value="TreeGrafter"/>
</dbReference>
<keyword evidence="2 4" id="KW-0853">WD repeat</keyword>
<dbReference type="GO" id="GO:0043130">
    <property type="term" value="F:ubiquitin binding"/>
    <property type="evidence" value="ECO:0007669"/>
    <property type="project" value="TreeGrafter"/>
</dbReference>
<dbReference type="PROSITE" id="PS00678">
    <property type="entry name" value="WD_REPEATS_1"/>
    <property type="match status" value="1"/>
</dbReference>
<dbReference type="GO" id="GO:0010992">
    <property type="term" value="P:ubiquitin recycling"/>
    <property type="evidence" value="ECO:0007669"/>
    <property type="project" value="TreeGrafter"/>
</dbReference>
<dbReference type="Proteomes" id="UP000799772">
    <property type="component" value="Unassembled WGS sequence"/>
</dbReference>
<feature type="repeat" description="WD" evidence="4">
    <location>
        <begin position="271"/>
        <end position="312"/>
    </location>
</feature>
<feature type="repeat" description="WD" evidence="4">
    <location>
        <begin position="123"/>
        <end position="166"/>
    </location>
</feature>
<keyword evidence="3" id="KW-0677">Repeat</keyword>
<dbReference type="InterPro" id="IPR019775">
    <property type="entry name" value="WD40_repeat_CS"/>
</dbReference>
<dbReference type="EMBL" id="ML978127">
    <property type="protein sequence ID" value="KAF2097875.1"/>
    <property type="molecule type" value="Genomic_DNA"/>
</dbReference>
<reference evidence="5" key="1">
    <citation type="journal article" date="2020" name="Stud. Mycol.">
        <title>101 Dothideomycetes genomes: a test case for predicting lifestyles and emergence of pathogens.</title>
        <authorList>
            <person name="Haridas S."/>
            <person name="Albert R."/>
            <person name="Binder M."/>
            <person name="Bloem J."/>
            <person name="Labutti K."/>
            <person name="Salamov A."/>
            <person name="Andreopoulos B."/>
            <person name="Baker S."/>
            <person name="Barry K."/>
            <person name="Bills G."/>
            <person name="Bluhm B."/>
            <person name="Cannon C."/>
            <person name="Castanera R."/>
            <person name="Culley D."/>
            <person name="Daum C."/>
            <person name="Ezra D."/>
            <person name="Gonzalez J."/>
            <person name="Henrissat B."/>
            <person name="Kuo A."/>
            <person name="Liang C."/>
            <person name="Lipzen A."/>
            <person name="Lutzoni F."/>
            <person name="Magnuson J."/>
            <person name="Mondo S."/>
            <person name="Nolan M."/>
            <person name="Ohm R."/>
            <person name="Pangilinan J."/>
            <person name="Park H.-J."/>
            <person name="Ramirez L."/>
            <person name="Alfaro M."/>
            <person name="Sun H."/>
            <person name="Tritt A."/>
            <person name="Yoshinaga Y."/>
            <person name="Zwiers L.-H."/>
            <person name="Turgeon B."/>
            <person name="Goodwin S."/>
            <person name="Spatafora J."/>
            <person name="Crous P."/>
            <person name="Grigoriev I."/>
        </authorList>
    </citation>
    <scope>NUCLEOTIDE SEQUENCE</scope>
    <source>
        <strain evidence="5">CBS 133067</strain>
    </source>
</reference>
<evidence type="ECO:0000256" key="2">
    <source>
        <dbReference type="ARBA" id="ARBA00022574"/>
    </source>
</evidence>
<dbReference type="PANTHER" id="PTHR19849">
    <property type="entry name" value="PHOSPHOLIPASE A-2-ACTIVATING PROTEIN"/>
    <property type="match status" value="1"/>
</dbReference>
<evidence type="ECO:0000313" key="5">
    <source>
        <dbReference type="EMBL" id="KAF2097875.1"/>
    </source>
</evidence>
<proteinExistence type="predicted"/>
<dbReference type="InterPro" id="IPR001680">
    <property type="entry name" value="WD40_rpt"/>
</dbReference>
<evidence type="ECO:0000256" key="3">
    <source>
        <dbReference type="ARBA" id="ARBA00022737"/>
    </source>
</evidence>
<dbReference type="InterPro" id="IPR036322">
    <property type="entry name" value="WD40_repeat_dom_sf"/>
</dbReference>
<dbReference type="PROSITE" id="PS50294">
    <property type="entry name" value="WD_REPEATS_REGION"/>
    <property type="match status" value="1"/>
</dbReference>
<name>A0A9P4IEN7_9PEZI</name>